<evidence type="ECO:0000256" key="1">
    <source>
        <dbReference type="SAM" id="Phobius"/>
    </source>
</evidence>
<reference evidence="2" key="1">
    <citation type="submission" date="2021-01" db="EMBL/GenBank/DDBJ databases">
        <authorList>
            <person name="Corre E."/>
            <person name="Pelletier E."/>
            <person name="Niang G."/>
            <person name="Scheremetjew M."/>
            <person name="Finn R."/>
            <person name="Kale V."/>
            <person name="Holt S."/>
            <person name="Cochrane G."/>
            <person name="Meng A."/>
            <person name="Brown T."/>
            <person name="Cohen L."/>
        </authorList>
    </citation>
    <scope>NUCLEOTIDE SEQUENCE</scope>
    <source>
        <strain evidence="2">CCMP1594</strain>
    </source>
</reference>
<proteinExistence type="predicted"/>
<evidence type="ECO:0000313" key="2">
    <source>
        <dbReference type="EMBL" id="CAE0832044.1"/>
    </source>
</evidence>
<protein>
    <submittedName>
        <fullName evidence="2">Uncharacterized protein</fullName>
    </submittedName>
</protein>
<gene>
    <name evidence="2" type="ORF">EGYM00163_LOCUS43326</name>
    <name evidence="3" type="ORF">EGYM00163_LOCUS43327</name>
</gene>
<dbReference type="AlphaFoldDB" id="A0A6T2IF04"/>
<feature type="transmembrane region" description="Helical" evidence="1">
    <location>
        <begin position="12"/>
        <end position="34"/>
    </location>
</feature>
<accession>A0A6T2IF04</accession>
<organism evidence="2">
    <name type="scientific">Eutreptiella gymnastica</name>
    <dbReference type="NCBI Taxonomy" id="73025"/>
    <lineage>
        <taxon>Eukaryota</taxon>
        <taxon>Discoba</taxon>
        <taxon>Euglenozoa</taxon>
        <taxon>Euglenida</taxon>
        <taxon>Spirocuta</taxon>
        <taxon>Euglenophyceae</taxon>
        <taxon>Eutreptiales</taxon>
        <taxon>Eutreptiaceae</taxon>
        <taxon>Eutreptiella</taxon>
    </lineage>
</organism>
<name>A0A6T2IF04_9EUGL</name>
<keyword evidence="1" id="KW-1133">Transmembrane helix</keyword>
<evidence type="ECO:0000313" key="3">
    <source>
        <dbReference type="EMBL" id="CAE0832045.1"/>
    </source>
</evidence>
<keyword evidence="1" id="KW-0472">Membrane</keyword>
<dbReference type="EMBL" id="HBJA01125787">
    <property type="protein sequence ID" value="CAE0832045.1"/>
    <property type="molecule type" value="Transcribed_RNA"/>
</dbReference>
<keyword evidence="1" id="KW-0812">Transmembrane</keyword>
<sequence>MPGGAGGGGWTNVVPILILNSAVFIGLGRLCHLFSPPEFAKRSKQDVEFNKYLHLRFNKAVQDPDSIAGAAVKKGCRPEFRPFDSPTNPVVATYGWNDEIQPYESFGHQGGTGGGWGWTGLHWYQNHFTEAVVWDWKHTHPALATTL</sequence>
<dbReference type="EMBL" id="HBJA01125786">
    <property type="protein sequence ID" value="CAE0832044.1"/>
    <property type="molecule type" value="Transcribed_RNA"/>
</dbReference>